<reference evidence="1 2" key="1">
    <citation type="journal article" date="2018" name="BMC Genomics">
        <title>Genomic comparison of Trypanosoma conorhini and Trypanosoma rangeli to Trypanosoma cruzi strains of high and low virulence.</title>
        <authorList>
            <person name="Bradwell K.R."/>
            <person name="Koparde V.N."/>
            <person name="Matveyev A.V."/>
            <person name="Serrano M.G."/>
            <person name="Alves J.M."/>
            <person name="Parikh H."/>
            <person name="Huang B."/>
            <person name="Lee V."/>
            <person name="Espinosa-Alvarez O."/>
            <person name="Ortiz P.A."/>
            <person name="Costa-Martins A.G."/>
            <person name="Teixeira M.M."/>
            <person name="Buck G.A."/>
        </authorList>
    </citation>
    <scope>NUCLEOTIDE SEQUENCE [LARGE SCALE GENOMIC DNA]</scope>
    <source>
        <strain evidence="1 2">AM80</strain>
    </source>
</reference>
<keyword evidence="1" id="KW-0808">Transferase</keyword>
<keyword evidence="2" id="KW-1185">Reference proteome</keyword>
<dbReference type="RefSeq" id="XP_029239593.1">
    <property type="nucleotide sequence ID" value="XM_029380626.1"/>
</dbReference>
<dbReference type="OrthoDB" id="5404651at2759"/>
<gene>
    <name evidence="1" type="ORF">TraAM80_03673</name>
</gene>
<name>A0A422NNT7_TRYRA</name>
<protein>
    <submittedName>
        <fullName evidence="1">Acetyl-CoA C-acetyltransferase</fullName>
        <ecNumber evidence="1">2.3.1.9</ecNumber>
    </submittedName>
</protein>
<evidence type="ECO:0000313" key="1">
    <source>
        <dbReference type="EMBL" id="RNF07039.1"/>
    </source>
</evidence>
<evidence type="ECO:0000313" key="2">
    <source>
        <dbReference type="Proteomes" id="UP000283634"/>
    </source>
</evidence>
<dbReference type="AlphaFoldDB" id="A0A422NNT7"/>
<accession>A0A422NNT7</accession>
<dbReference type="GO" id="GO:0003985">
    <property type="term" value="F:acetyl-CoA C-acetyltransferase activity"/>
    <property type="evidence" value="ECO:0007669"/>
    <property type="project" value="UniProtKB-EC"/>
</dbReference>
<dbReference type="Proteomes" id="UP000283634">
    <property type="component" value="Unassembled WGS sequence"/>
</dbReference>
<comment type="caution">
    <text evidence="1">The sequence shown here is derived from an EMBL/GenBank/DDBJ whole genome shotgun (WGS) entry which is preliminary data.</text>
</comment>
<proteinExistence type="predicted"/>
<dbReference type="EMBL" id="MKGL01000095">
    <property type="protein sequence ID" value="RNF07039.1"/>
    <property type="molecule type" value="Genomic_DNA"/>
</dbReference>
<sequence length="106" mass="12471">MSNTARHLYMCCSKNKLYGDLVLVDRLMEELIDCNVGKRGKLWGSWRNVWRGSTAFHRSSRMKLPSVLLRIFWLHGKRACLTMLCLLRLLTEKAFGRWRGMKNPKN</sequence>
<keyword evidence="1" id="KW-0012">Acyltransferase</keyword>
<dbReference type="EC" id="2.3.1.9" evidence="1"/>
<dbReference type="GeneID" id="40327606"/>
<organism evidence="1 2">
    <name type="scientific">Trypanosoma rangeli</name>
    <dbReference type="NCBI Taxonomy" id="5698"/>
    <lineage>
        <taxon>Eukaryota</taxon>
        <taxon>Discoba</taxon>
        <taxon>Euglenozoa</taxon>
        <taxon>Kinetoplastea</taxon>
        <taxon>Metakinetoplastina</taxon>
        <taxon>Trypanosomatida</taxon>
        <taxon>Trypanosomatidae</taxon>
        <taxon>Trypanosoma</taxon>
        <taxon>Herpetosoma</taxon>
    </lineage>
</organism>